<dbReference type="RefSeq" id="WP_284152194.1">
    <property type="nucleotide sequence ID" value="NZ_AP025516.1"/>
</dbReference>
<accession>A0ABM7WD30</accession>
<dbReference type="EMBL" id="AP025516">
    <property type="protein sequence ID" value="BDD88863.1"/>
    <property type="molecule type" value="Genomic_DNA"/>
</dbReference>
<proteinExistence type="predicted"/>
<evidence type="ECO:0000313" key="1">
    <source>
        <dbReference type="EMBL" id="BDD88863.1"/>
    </source>
</evidence>
<gene>
    <name evidence="1" type="ORF">DPPLL_32280</name>
</gene>
<dbReference type="Proteomes" id="UP000830055">
    <property type="component" value="Chromosome"/>
</dbReference>
<organism evidence="1 2">
    <name type="scientific">Desulfofustis limnaeus</name>
    <dbReference type="NCBI Taxonomy" id="2740163"/>
    <lineage>
        <taxon>Bacteria</taxon>
        <taxon>Pseudomonadati</taxon>
        <taxon>Thermodesulfobacteriota</taxon>
        <taxon>Desulfobulbia</taxon>
        <taxon>Desulfobulbales</taxon>
        <taxon>Desulfocapsaceae</taxon>
        <taxon>Desulfofustis</taxon>
    </lineage>
</organism>
<keyword evidence="2" id="KW-1185">Reference proteome</keyword>
<reference evidence="1 2" key="1">
    <citation type="submission" date="2022-01" db="EMBL/GenBank/DDBJ databases">
        <title>Desulfofustis limnae sp. nov., a novel mesophilic sulfate-reducing bacterium isolated from marsh soil.</title>
        <authorList>
            <person name="Watanabe M."/>
            <person name="Takahashi A."/>
            <person name="Kojima H."/>
            <person name="Fukui M."/>
        </authorList>
    </citation>
    <scope>NUCLEOTIDE SEQUENCE [LARGE SCALE GENOMIC DNA]</scope>
    <source>
        <strain evidence="1 2">PPLL</strain>
    </source>
</reference>
<evidence type="ECO:0000313" key="2">
    <source>
        <dbReference type="Proteomes" id="UP000830055"/>
    </source>
</evidence>
<name>A0ABM7WD30_9BACT</name>
<protein>
    <submittedName>
        <fullName evidence="1">Uncharacterized protein</fullName>
    </submittedName>
</protein>
<sequence length="102" mass="11061">MFLDSFCVCFEGIMAVKTNRHKLAGTVTVDGTPAKRNVLCLERDTMAYVGATVSDANTGAWMLYGLPEYPERSLIVFALDTTGNYNAEVADYVTQVATAPAE</sequence>